<organism evidence="1 2">
    <name type="scientific">Diploptera punctata</name>
    <name type="common">Pacific beetle cockroach</name>
    <dbReference type="NCBI Taxonomy" id="6984"/>
    <lineage>
        <taxon>Eukaryota</taxon>
        <taxon>Metazoa</taxon>
        <taxon>Ecdysozoa</taxon>
        <taxon>Arthropoda</taxon>
        <taxon>Hexapoda</taxon>
        <taxon>Insecta</taxon>
        <taxon>Pterygota</taxon>
        <taxon>Neoptera</taxon>
        <taxon>Polyneoptera</taxon>
        <taxon>Dictyoptera</taxon>
        <taxon>Blattodea</taxon>
        <taxon>Blaberoidea</taxon>
        <taxon>Blaberidae</taxon>
        <taxon>Diplopterinae</taxon>
        <taxon>Diploptera</taxon>
    </lineage>
</organism>
<accession>A0AAD7ZI46</accession>
<sequence>GTLIGNVTAPPISKLINNDVKIHKHIKSIHRSYELSLILTFTRDTIPTNTMSSNNMENRKFTLLIEH</sequence>
<dbReference type="EMBL" id="JASPKZ010008082">
    <property type="protein sequence ID" value="KAJ9580953.1"/>
    <property type="molecule type" value="Genomic_DNA"/>
</dbReference>
<feature type="non-terminal residue" evidence="1">
    <location>
        <position position="1"/>
    </location>
</feature>
<protein>
    <submittedName>
        <fullName evidence="1">Uncharacterized protein</fullName>
    </submittedName>
</protein>
<dbReference type="Proteomes" id="UP001233999">
    <property type="component" value="Unassembled WGS sequence"/>
</dbReference>
<name>A0AAD7ZI46_DIPPU</name>
<evidence type="ECO:0000313" key="2">
    <source>
        <dbReference type="Proteomes" id="UP001233999"/>
    </source>
</evidence>
<gene>
    <name evidence="1" type="ORF">L9F63_023874</name>
</gene>
<proteinExistence type="predicted"/>
<evidence type="ECO:0000313" key="1">
    <source>
        <dbReference type="EMBL" id="KAJ9580953.1"/>
    </source>
</evidence>
<reference evidence="1" key="1">
    <citation type="journal article" date="2023" name="IScience">
        <title>Live-bearing cockroach genome reveals convergent evolutionary mechanisms linked to viviparity in insects and beyond.</title>
        <authorList>
            <person name="Fouks B."/>
            <person name="Harrison M.C."/>
            <person name="Mikhailova A.A."/>
            <person name="Marchal E."/>
            <person name="English S."/>
            <person name="Carruthers M."/>
            <person name="Jennings E.C."/>
            <person name="Chiamaka E.L."/>
            <person name="Frigard R.A."/>
            <person name="Pippel M."/>
            <person name="Attardo G.M."/>
            <person name="Benoit J.B."/>
            <person name="Bornberg-Bauer E."/>
            <person name="Tobe S.S."/>
        </authorList>
    </citation>
    <scope>NUCLEOTIDE SEQUENCE</scope>
    <source>
        <strain evidence="1">Stay&amp;Tobe</strain>
    </source>
</reference>
<comment type="caution">
    <text evidence="1">The sequence shown here is derived from an EMBL/GenBank/DDBJ whole genome shotgun (WGS) entry which is preliminary data.</text>
</comment>
<reference evidence="1" key="2">
    <citation type="submission" date="2023-05" db="EMBL/GenBank/DDBJ databases">
        <authorList>
            <person name="Fouks B."/>
        </authorList>
    </citation>
    <scope>NUCLEOTIDE SEQUENCE</scope>
    <source>
        <strain evidence="1">Stay&amp;Tobe</strain>
        <tissue evidence="1">Testes</tissue>
    </source>
</reference>
<feature type="non-terminal residue" evidence="1">
    <location>
        <position position="67"/>
    </location>
</feature>
<keyword evidence="2" id="KW-1185">Reference proteome</keyword>
<dbReference type="AlphaFoldDB" id="A0AAD7ZI46"/>